<dbReference type="EMBL" id="OB660034">
    <property type="protein sequence ID" value="CAD7222186.1"/>
    <property type="molecule type" value="Genomic_DNA"/>
</dbReference>
<proteinExistence type="predicted"/>
<dbReference type="AlphaFoldDB" id="A0A7R8VZX8"/>
<name>A0A7R8VZX8_9CRUS</name>
<organism evidence="1">
    <name type="scientific">Cyprideis torosa</name>
    <dbReference type="NCBI Taxonomy" id="163714"/>
    <lineage>
        <taxon>Eukaryota</taxon>
        <taxon>Metazoa</taxon>
        <taxon>Ecdysozoa</taxon>
        <taxon>Arthropoda</taxon>
        <taxon>Crustacea</taxon>
        <taxon>Oligostraca</taxon>
        <taxon>Ostracoda</taxon>
        <taxon>Podocopa</taxon>
        <taxon>Podocopida</taxon>
        <taxon>Cytherocopina</taxon>
        <taxon>Cytheroidea</taxon>
        <taxon>Cytherideidae</taxon>
        <taxon>Cyprideis</taxon>
    </lineage>
</organism>
<reference evidence="1" key="1">
    <citation type="submission" date="2020-11" db="EMBL/GenBank/DDBJ databases">
        <authorList>
            <person name="Tran Van P."/>
        </authorList>
    </citation>
    <scope>NUCLEOTIDE SEQUENCE</scope>
</reference>
<gene>
    <name evidence="1" type="ORF">CTOB1V02_LOCUS202</name>
</gene>
<sequence length="88" mass="9204">MTATTALTIPSPTTAGGHGLGVGGGVTVLPPDVIPIKQDGLGQGEILTARVTRRGTESDVRIRILDFLGEGRSVSIQSIWKVYFLSAQ</sequence>
<protein>
    <submittedName>
        <fullName evidence="1">Uncharacterized protein</fullName>
    </submittedName>
</protein>
<evidence type="ECO:0000313" key="1">
    <source>
        <dbReference type="EMBL" id="CAD7222186.1"/>
    </source>
</evidence>
<accession>A0A7R8VZX8</accession>